<comment type="similarity">
    <text evidence="2">Belongs to the sterol desaturase family.</text>
</comment>
<dbReference type="Pfam" id="PF04064">
    <property type="entry name" value="DUF384"/>
    <property type="match status" value="1"/>
</dbReference>
<dbReference type="InterPro" id="IPR016024">
    <property type="entry name" value="ARM-type_fold"/>
</dbReference>
<gene>
    <name evidence="7" type="ORF">Cgig2_031274</name>
</gene>
<sequence length="505" mass="56912">MATELEELLDFLSSPSPPVKRAAVDIVRGLTGSEDGMQSLAKYSNVLLPKLSHLLDDPKEVAEPAAESLVNLSQNTDIAGLMISMGMVKTAMDHLYKPESAITRLLVMLLVNLTQLDAGISSLLQVEDEKMHGLYVMKLVRSFCRSPNEKQGDPFEHVGSILVNISKMEAGRKFLLDPKRGLLKQIIMQFDSKSSLRKKGVSGTIRNCCFEAENQLPNILLISEFLWPSLLLPVAGNKIYRQEDTSKMPRELGTALSIEREPVTDTEIRVQALEAIYLITLQEAGRRAFWSINGPRILQVGYEDEEDPKVMEAYERVGALVTGNSGEAAKEHAVTSPPVIALQFVIAMVVLDTWQYFMHRYMHHNKFLYRHIHSQHHRLVVPYAFGALYNHPLEGIILDTVGGALSFLVTGMSARTSIFFFSFATIKTVDDHCGLMLPGNLFHIFFRNNSAYHDVHHQLYGSKYNFSQPFFVTWDRILGTYMPYSLEQREGGGFEARPTKEWKDD</sequence>
<dbReference type="GO" id="GO:0016491">
    <property type="term" value="F:oxidoreductase activity"/>
    <property type="evidence" value="ECO:0007669"/>
    <property type="project" value="InterPro"/>
</dbReference>
<evidence type="ECO:0000256" key="1">
    <source>
        <dbReference type="ARBA" id="ARBA00006712"/>
    </source>
</evidence>
<evidence type="ECO:0000259" key="4">
    <source>
        <dbReference type="Pfam" id="PF04063"/>
    </source>
</evidence>
<organism evidence="7 8">
    <name type="scientific">Carnegiea gigantea</name>
    <dbReference type="NCBI Taxonomy" id="171969"/>
    <lineage>
        <taxon>Eukaryota</taxon>
        <taxon>Viridiplantae</taxon>
        <taxon>Streptophyta</taxon>
        <taxon>Embryophyta</taxon>
        <taxon>Tracheophyta</taxon>
        <taxon>Spermatophyta</taxon>
        <taxon>Magnoliopsida</taxon>
        <taxon>eudicotyledons</taxon>
        <taxon>Gunneridae</taxon>
        <taxon>Pentapetalae</taxon>
        <taxon>Caryophyllales</taxon>
        <taxon>Cactineae</taxon>
        <taxon>Cactaceae</taxon>
        <taxon>Cactoideae</taxon>
        <taxon>Echinocereeae</taxon>
        <taxon>Carnegiea</taxon>
    </lineage>
</organism>
<dbReference type="InterPro" id="IPR011989">
    <property type="entry name" value="ARM-like"/>
</dbReference>
<feature type="domain" description="Fatty acid hydroxylase" evidence="6">
    <location>
        <begin position="344"/>
        <end position="480"/>
    </location>
</feature>
<proteinExistence type="inferred from homology"/>
<dbReference type="PANTHER" id="PTHR13387:SF9">
    <property type="entry name" value="PROTEIN HGH1 HOMOLOG"/>
    <property type="match status" value="1"/>
</dbReference>
<comment type="caution">
    <text evidence="7">The sequence shown here is derived from an EMBL/GenBank/DDBJ whole genome shotgun (WGS) entry which is preliminary data.</text>
</comment>
<accession>A0A9Q1KMH2</accession>
<reference evidence="7" key="1">
    <citation type="submission" date="2022-04" db="EMBL/GenBank/DDBJ databases">
        <title>Carnegiea gigantea Genome sequencing and assembly v2.</title>
        <authorList>
            <person name="Copetti D."/>
            <person name="Sanderson M.J."/>
            <person name="Burquez A."/>
            <person name="Wojciechowski M.F."/>
        </authorList>
    </citation>
    <scope>NUCLEOTIDE SEQUENCE</scope>
    <source>
        <strain evidence="7">SGP5-SGP5p</strain>
        <tissue evidence="7">Aerial part</tissue>
    </source>
</reference>
<evidence type="ECO:0000313" key="7">
    <source>
        <dbReference type="EMBL" id="KAJ8445461.1"/>
    </source>
</evidence>
<dbReference type="Gene3D" id="1.25.10.10">
    <property type="entry name" value="Leucine-rich Repeat Variant"/>
    <property type="match status" value="1"/>
</dbReference>
<dbReference type="GO" id="GO:0005506">
    <property type="term" value="F:iron ion binding"/>
    <property type="evidence" value="ECO:0007669"/>
    <property type="project" value="InterPro"/>
</dbReference>
<feature type="domain" description="Protein HGH1 C-terminal" evidence="5">
    <location>
        <begin position="275"/>
        <end position="327"/>
    </location>
</feature>
<evidence type="ECO:0000259" key="6">
    <source>
        <dbReference type="Pfam" id="PF04116"/>
    </source>
</evidence>
<feature type="domain" description="Protein HGH1 N-terminal" evidence="4">
    <location>
        <begin position="95"/>
        <end position="269"/>
    </location>
</feature>
<dbReference type="Pfam" id="PF04063">
    <property type="entry name" value="DUF383"/>
    <property type="match status" value="1"/>
</dbReference>
<dbReference type="InterPro" id="IPR006694">
    <property type="entry name" value="Fatty_acid_hydroxylase"/>
</dbReference>
<dbReference type="AlphaFoldDB" id="A0A9Q1KMH2"/>
<protein>
    <recommendedName>
        <fullName evidence="3">Protein HGH1 homolog</fullName>
    </recommendedName>
</protein>
<dbReference type="InterPro" id="IPR039717">
    <property type="entry name" value="Hgh1"/>
</dbReference>
<name>A0A9Q1KMH2_9CARY</name>
<dbReference type="InterPro" id="IPR007206">
    <property type="entry name" value="Protein_HGH1_C"/>
</dbReference>
<dbReference type="SUPFAM" id="SSF48371">
    <property type="entry name" value="ARM repeat"/>
    <property type="match status" value="1"/>
</dbReference>
<evidence type="ECO:0000259" key="5">
    <source>
        <dbReference type="Pfam" id="PF04064"/>
    </source>
</evidence>
<dbReference type="EMBL" id="JAKOGI010000077">
    <property type="protein sequence ID" value="KAJ8445461.1"/>
    <property type="molecule type" value="Genomic_DNA"/>
</dbReference>
<evidence type="ECO:0000313" key="8">
    <source>
        <dbReference type="Proteomes" id="UP001153076"/>
    </source>
</evidence>
<dbReference type="PANTHER" id="PTHR13387">
    <property type="entry name" value="PROTEIN HGH1 HOMOLOG"/>
    <property type="match status" value="1"/>
</dbReference>
<evidence type="ECO:0000256" key="3">
    <source>
        <dbReference type="ARBA" id="ARBA00014076"/>
    </source>
</evidence>
<dbReference type="InterPro" id="IPR007205">
    <property type="entry name" value="Protein_HGH1_N"/>
</dbReference>
<dbReference type="Pfam" id="PF04116">
    <property type="entry name" value="FA_hydroxylase"/>
    <property type="match status" value="1"/>
</dbReference>
<evidence type="ECO:0000256" key="2">
    <source>
        <dbReference type="ARBA" id="ARBA00009324"/>
    </source>
</evidence>
<comment type="similarity">
    <text evidence="1">Belongs to the HGH1 family.</text>
</comment>
<dbReference type="GO" id="GO:0008610">
    <property type="term" value="P:lipid biosynthetic process"/>
    <property type="evidence" value="ECO:0007669"/>
    <property type="project" value="InterPro"/>
</dbReference>
<dbReference type="Proteomes" id="UP001153076">
    <property type="component" value="Unassembled WGS sequence"/>
</dbReference>
<dbReference type="OrthoDB" id="338814at2759"/>
<keyword evidence="8" id="KW-1185">Reference proteome</keyword>